<dbReference type="CDD" id="cd06849">
    <property type="entry name" value="lipoyl_domain"/>
    <property type="match status" value="1"/>
</dbReference>
<dbReference type="PANTHER" id="PTHR23151:SF90">
    <property type="entry name" value="DIHYDROLIPOYLLYSINE-RESIDUE ACETYLTRANSFERASE COMPONENT OF PYRUVATE DEHYDROGENASE COMPLEX, MITOCHONDRIAL-RELATED"/>
    <property type="match status" value="1"/>
</dbReference>
<protein>
    <recommendedName>
        <fullName evidence="3">Dihydrolipoamide acetyltransferase component of pyruvate dehydrogenase complex</fullName>
        <ecNumber evidence="3">2.3.1.-</ecNumber>
    </recommendedName>
</protein>
<feature type="domain" description="Lipoyl-binding" evidence="5">
    <location>
        <begin position="51"/>
        <end position="127"/>
    </location>
</feature>
<evidence type="ECO:0000256" key="2">
    <source>
        <dbReference type="ARBA" id="ARBA00022946"/>
    </source>
</evidence>
<dbReference type="InterPro" id="IPR003016">
    <property type="entry name" value="2-oxoA_DH_lipoyl-BS"/>
</dbReference>
<accession>A0A8J2NKD4</accession>
<evidence type="ECO:0000313" key="8">
    <source>
        <dbReference type="Proteomes" id="UP000708208"/>
    </source>
</evidence>
<evidence type="ECO:0000259" key="5">
    <source>
        <dbReference type="PROSITE" id="PS50968"/>
    </source>
</evidence>
<keyword evidence="3" id="KW-0808">Transferase</keyword>
<dbReference type="FunFam" id="2.40.50.100:FF:000010">
    <property type="entry name" value="Acetyltransferase component of pyruvate dehydrogenase complex"/>
    <property type="match status" value="1"/>
</dbReference>
<comment type="similarity">
    <text evidence="3">Belongs to the 2-oxoacid dehydrogenase family.</text>
</comment>
<feature type="domain" description="Peripheral subunit-binding (PSBD)" evidence="6">
    <location>
        <begin position="176"/>
        <end position="213"/>
    </location>
</feature>
<dbReference type="PROSITE" id="PS50968">
    <property type="entry name" value="BIOTINYL_LIPOYL"/>
    <property type="match status" value="1"/>
</dbReference>
<dbReference type="InterPro" id="IPR045257">
    <property type="entry name" value="E2/Pdx1"/>
</dbReference>
<keyword evidence="3" id="KW-0012">Acyltransferase</keyword>
<dbReference type="Proteomes" id="UP000708208">
    <property type="component" value="Unassembled WGS sequence"/>
</dbReference>
<dbReference type="EC" id="2.3.1.-" evidence="3"/>
<keyword evidence="1 3" id="KW-0450">Lipoyl</keyword>
<name>A0A8J2NKD4_9HEXA</name>
<organism evidence="7 8">
    <name type="scientific">Allacma fusca</name>
    <dbReference type="NCBI Taxonomy" id="39272"/>
    <lineage>
        <taxon>Eukaryota</taxon>
        <taxon>Metazoa</taxon>
        <taxon>Ecdysozoa</taxon>
        <taxon>Arthropoda</taxon>
        <taxon>Hexapoda</taxon>
        <taxon>Collembola</taxon>
        <taxon>Symphypleona</taxon>
        <taxon>Sminthuridae</taxon>
        <taxon>Allacma</taxon>
    </lineage>
</organism>
<dbReference type="PANTHER" id="PTHR23151">
    <property type="entry name" value="DIHYDROLIPOAMIDE ACETYL/SUCCINYL-TRANSFERASE-RELATED"/>
    <property type="match status" value="1"/>
</dbReference>
<dbReference type="GO" id="GO:0005739">
    <property type="term" value="C:mitochondrion"/>
    <property type="evidence" value="ECO:0007669"/>
    <property type="project" value="TreeGrafter"/>
</dbReference>
<dbReference type="GO" id="GO:0016746">
    <property type="term" value="F:acyltransferase activity"/>
    <property type="evidence" value="ECO:0007669"/>
    <property type="project" value="UniProtKB-KW"/>
</dbReference>
<dbReference type="InterPro" id="IPR001078">
    <property type="entry name" value="2-oxoacid_DH_actylTfrase"/>
</dbReference>
<dbReference type="PROSITE" id="PS51826">
    <property type="entry name" value="PSBD"/>
    <property type="match status" value="1"/>
</dbReference>
<evidence type="ECO:0000313" key="7">
    <source>
        <dbReference type="EMBL" id="CAG7678302.1"/>
    </source>
</evidence>
<feature type="region of interest" description="Disordered" evidence="4">
    <location>
        <begin position="135"/>
        <end position="178"/>
    </location>
</feature>
<dbReference type="GO" id="GO:0006086">
    <property type="term" value="P:pyruvate decarboxylation to acetyl-CoA"/>
    <property type="evidence" value="ECO:0007669"/>
    <property type="project" value="InterPro"/>
</dbReference>
<comment type="caution">
    <text evidence="7">The sequence shown here is derived from an EMBL/GenBank/DDBJ whole genome shotgun (WGS) entry which is preliminary data.</text>
</comment>
<sequence>MATRIYRTLSKSLWKFSFYNHSQLLMPVQITQRLSSQLNKNFHTSRCLEDVQEVKMPSLSPTMTEGTIVKWMKKEGEAVAAGDVLCEIQTDKAVVSLEFDDEGILAKILMPENSSDVKVGTLIALMVGEGEDWKNVEVPKGAQQPEKSAEKQGSDQPRASKPSVSSGGSHGSSPGLIGPAVKSLLTHYGLKPSEIQASGPKGVILKGDVLRLVSDRKLQPLKHDVSPPKSEAPSGKTGSRPVKKIPASTPTDIEVTSMRRTIAKRLLQSKSTIPHAYSVANCSIDRIMKLRKELQSIGVKVSVNDFIIKVVGNALSKSPAINVAWEASTVVQKGSVDISVAVATDNGLITPIVTNVAERDVIQISEQVKLLAEKARSGKLQPHEFMGGSFSISNLGMFGIHHFSAIINPPQCAILAVGGGHTALGKDGKPITTVGFTLSYDGSAITEEAAAKFLANLKHEVENASEISLGIFNLQSRLEMLEMAAPN</sequence>
<gene>
    <name evidence="7" type="ORF">AFUS01_LOCUS2546</name>
</gene>
<dbReference type="Pfam" id="PF00198">
    <property type="entry name" value="2-oxoacid_dh"/>
    <property type="match status" value="1"/>
</dbReference>
<dbReference type="PROSITE" id="PS00189">
    <property type="entry name" value="LIPOYL"/>
    <property type="match status" value="1"/>
</dbReference>
<dbReference type="AlphaFoldDB" id="A0A8J2NKD4"/>
<comment type="cofactor">
    <cofactor evidence="3">
        <name>(R)-lipoate</name>
        <dbReference type="ChEBI" id="CHEBI:83088"/>
    </cofactor>
</comment>
<feature type="compositionally biased region" description="Low complexity" evidence="4">
    <location>
        <begin position="160"/>
        <end position="178"/>
    </location>
</feature>
<dbReference type="InterPro" id="IPR004167">
    <property type="entry name" value="PSBD"/>
</dbReference>
<dbReference type="InterPro" id="IPR000089">
    <property type="entry name" value="Biotin_lipoyl"/>
</dbReference>
<feature type="region of interest" description="Disordered" evidence="4">
    <location>
        <begin position="219"/>
        <end position="247"/>
    </location>
</feature>
<dbReference type="OrthoDB" id="537444at2759"/>
<dbReference type="Pfam" id="PF00364">
    <property type="entry name" value="Biotin_lipoyl"/>
    <property type="match status" value="1"/>
</dbReference>
<dbReference type="Pfam" id="PF02817">
    <property type="entry name" value="E3_binding"/>
    <property type="match status" value="1"/>
</dbReference>
<dbReference type="GO" id="GO:0045254">
    <property type="term" value="C:pyruvate dehydrogenase complex"/>
    <property type="evidence" value="ECO:0007669"/>
    <property type="project" value="InterPro"/>
</dbReference>
<evidence type="ECO:0000256" key="4">
    <source>
        <dbReference type="SAM" id="MobiDB-lite"/>
    </source>
</evidence>
<evidence type="ECO:0000259" key="6">
    <source>
        <dbReference type="PROSITE" id="PS51826"/>
    </source>
</evidence>
<reference evidence="7" key="1">
    <citation type="submission" date="2021-06" db="EMBL/GenBank/DDBJ databases">
        <authorList>
            <person name="Hodson N. C."/>
            <person name="Mongue J. A."/>
            <person name="Jaron S. K."/>
        </authorList>
    </citation>
    <scope>NUCLEOTIDE SEQUENCE</scope>
</reference>
<keyword evidence="2" id="KW-0809">Transit peptide</keyword>
<evidence type="ECO:0000256" key="1">
    <source>
        <dbReference type="ARBA" id="ARBA00022823"/>
    </source>
</evidence>
<keyword evidence="8" id="KW-1185">Reference proteome</keyword>
<dbReference type="EMBL" id="CAJVCH010014549">
    <property type="protein sequence ID" value="CAG7678302.1"/>
    <property type="molecule type" value="Genomic_DNA"/>
</dbReference>
<evidence type="ECO:0000256" key="3">
    <source>
        <dbReference type="RuleBase" id="RU003423"/>
    </source>
</evidence>
<proteinExistence type="inferred from homology"/>